<dbReference type="InterPro" id="IPR036388">
    <property type="entry name" value="WH-like_DNA-bd_sf"/>
</dbReference>
<dbReference type="AlphaFoldDB" id="A0A223D5Z0"/>
<proteinExistence type="predicted"/>
<organism evidence="5 6">
    <name type="scientific">Tumebacillus algifaecis</name>
    <dbReference type="NCBI Taxonomy" id="1214604"/>
    <lineage>
        <taxon>Bacteria</taxon>
        <taxon>Bacillati</taxon>
        <taxon>Bacillota</taxon>
        <taxon>Bacilli</taxon>
        <taxon>Bacillales</taxon>
        <taxon>Alicyclobacillaceae</taxon>
        <taxon>Tumebacillus</taxon>
    </lineage>
</organism>
<evidence type="ECO:0000256" key="2">
    <source>
        <dbReference type="ARBA" id="ARBA00023125"/>
    </source>
</evidence>
<keyword evidence="6" id="KW-1185">Reference proteome</keyword>
<dbReference type="SUPFAM" id="SSF46785">
    <property type="entry name" value="Winged helix' DNA-binding domain"/>
    <property type="match status" value="1"/>
</dbReference>
<evidence type="ECO:0000256" key="3">
    <source>
        <dbReference type="ARBA" id="ARBA00023163"/>
    </source>
</evidence>
<evidence type="ECO:0000313" key="6">
    <source>
        <dbReference type="Proteomes" id="UP000214688"/>
    </source>
</evidence>
<dbReference type="InterPro" id="IPR036390">
    <property type="entry name" value="WH_DNA-bd_sf"/>
</dbReference>
<dbReference type="OrthoDB" id="362473at2"/>
<keyword evidence="1" id="KW-0805">Transcription regulation</keyword>
<reference evidence="5 6" key="1">
    <citation type="journal article" date="2015" name="Int. J. Syst. Evol. Microbiol.">
        <title>Tumebacillus algifaecis sp. nov., isolated from decomposing algal scum.</title>
        <authorList>
            <person name="Wu Y.F."/>
            <person name="Zhang B."/>
            <person name="Xing P."/>
            <person name="Wu Q.L."/>
            <person name="Liu S.J."/>
        </authorList>
    </citation>
    <scope>NUCLEOTIDE SEQUENCE [LARGE SCALE GENOMIC DNA]</scope>
    <source>
        <strain evidence="5 6">THMBR28</strain>
    </source>
</reference>
<dbReference type="Proteomes" id="UP000214688">
    <property type="component" value="Chromosome"/>
</dbReference>
<evidence type="ECO:0000259" key="4">
    <source>
        <dbReference type="PROSITE" id="PS50949"/>
    </source>
</evidence>
<dbReference type="RefSeq" id="WP_094238189.1">
    <property type="nucleotide sequence ID" value="NZ_CP022657.1"/>
</dbReference>
<dbReference type="KEGG" id="tab:CIG75_19965"/>
<dbReference type="GO" id="GO:0003677">
    <property type="term" value="F:DNA binding"/>
    <property type="evidence" value="ECO:0007669"/>
    <property type="project" value="UniProtKB-KW"/>
</dbReference>
<gene>
    <name evidence="5" type="ORF">CIG75_19965</name>
</gene>
<dbReference type="SMART" id="SM00345">
    <property type="entry name" value="HTH_GNTR"/>
    <property type="match status" value="1"/>
</dbReference>
<feature type="domain" description="HTH gntR-type" evidence="4">
    <location>
        <begin position="13"/>
        <end position="81"/>
    </location>
</feature>
<name>A0A223D5Z0_9BACL</name>
<dbReference type="PANTHER" id="PTHR38445">
    <property type="entry name" value="HTH-TYPE TRANSCRIPTIONAL REPRESSOR YTRA"/>
    <property type="match status" value="1"/>
</dbReference>
<keyword evidence="3" id="KW-0804">Transcription</keyword>
<evidence type="ECO:0000313" key="5">
    <source>
        <dbReference type="EMBL" id="ASS76965.1"/>
    </source>
</evidence>
<dbReference type="EMBL" id="CP022657">
    <property type="protein sequence ID" value="ASS76965.1"/>
    <property type="molecule type" value="Genomic_DNA"/>
</dbReference>
<accession>A0A223D5Z0</accession>
<dbReference type="CDD" id="cd07377">
    <property type="entry name" value="WHTH_GntR"/>
    <property type="match status" value="1"/>
</dbReference>
<sequence length="132" mass="14725">MRIPIQISADSADPIYHQVEVQLRELIFSGQLPAGTALPSIRTLAQDLGCSVITTRRAYQDLENEGLIRTRKGIGTFVSEVETGDREKFREEAVISAFREAAVIGVRMGCSSDRLRELFESVLRELNVEEGE</sequence>
<keyword evidence="2" id="KW-0238">DNA-binding</keyword>
<evidence type="ECO:0000256" key="1">
    <source>
        <dbReference type="ARBA" id="ARBA00023015"/>
    </source>
</evidence>
<protein>
    <submittedName>
        <fullName evidence="5">GntR family transcriptional regulator</fullName>
    </submittedName>
</protein>
<dbReference type="PROSITE" id="PS50949">
    <property type="entry name" value="HTH_GNTR"/>
    <property type="match status" value="1"/>
</dbReference>
<dbReference type="GO" id="GO:0003700">
    <property type="term" value="F:DNA-binding transcription factor activity"/>
    <property type="evidence" value="ECO:0007669"/>
    <property type="project" value="InterPro"/>
</dbReference>
<dbReference type="PANTHER" id="PTHR38445:SF7">
    <property type="entry name" value="GNTR-FAMILY TRANSCRIPTIONAL REGULATOR"/>
    <property type="match status" value="1"/>
</dbReference>
<dbReference type="InterPro" id="IPR000524">
    <property type="entry name" value="Tscrpt_reg_HTH_GntR"/>
</dbReference>
<dbReference type="Gene3D" id="1.10.10.10">
    <property type="entry name" value="Winged helix-like DNA-binding domain superfamily/Winged helix DNA-binding domain"/>
    <property type="match status" value="1"/>
</dbReference>
<dbReference type="Pfam" id="PF00392">
    <property type="entry name" value="GntR"/>
    <property type="match status" value="1"/>
</dbReference>